<keyword evidence="2" id="KW-1185">Reference proteome</keyword>
<name>A0ABM0M4I9_SACKO</name>
<feature type="region of interest" description="Disordered" evidence="1">
    <location>
        <begin position="21"/>
        <end position="58"/>
    </location>
</feature>
<protein>
    <submittedName>
        <fullName evidence="3">Uncharacterized protein LOC102807353</fullName>
    </submittedName>
</protein>
<sequence length="156" mass="17947">MIHMGDLVNTFDIDVTEFMNDEQERPSEENASLGEATAQTTDSDGAEAGPSRPCRFVPVTDDDVRRTIETQQNKNTAKKTLYDMRLLGKFLKTPEINEAREIHEIPPNELETILCNFFISVRKPSGDDYEPTSLRSMLSSFERHLKRHKYMYSLIM</sequence>
<evidence type="ECO:0000313" key="3">
    <source>
        <dbReference type="RefSeq" id="XP_006814930.1"/>
    </source>
</evidence>
<dbReference type="RefSeq" id="XP_006814930.1">
    <property type="nucleotide sequence ID" value="XM_006814867.1"/>
</dbReference>
<reference evidence="3" key="1">
    <citation type="submission" date="2025-08" db="UniProtKB">
        <authorList>
            <consortium name="RefSeq"/>
        </authorList>
    </citation>
    <scope>IDENTIFICATION</scope>
    <source>
        <tissue evidence="3">Testes</tissue>
    </source>
</reference>
<dbReference type="PANTHER" id="PTHR46963">
    <property type="entry name" value="SIMILAR TO RIKEN CDNA E130308A19"/>
    <property type="match status" value="1"/>
</dbReference>
<organism evidence="2 3">
    <name type="scientific">Saccoglossus kowalevskii</name>
    <name type="common">Acorn worm</name>
    <dbReference type="NCBI Taxonomy" id="10224"/>
    <lineage>
        <taxon>Eukaryota</taxon>
        <taxon>Metazoa</taxon>
        <taxon>Hemichordata</taxon>
        <taxon>Enteropneusta</taxon>
        <taxon>Harrimaniidae</taxon>
        <taxon>Saccoglossus</taxon>
    </lineage>
</organism>
<dbReference type="GeneID" id="102807353"/>
<evidence type="ECO:0000256" key="1">
    <source>
        <dbReference type="SAM" id="MobiDB-lite"/>
    </source>
</evidence>
<evidence type="ECO:0000313" key="2">
    <source>
        <dbReference type="Proteomes" id="UP000694865"/>
    </source>
</evidence>
<accession>A0ABM0M4I9</accession>
<dbReference type="InterPro" id="IPR042838">
    <property type="entry name" value="KIAA1958"/>
</dbReference>
<proteinExistence type="predicted"/>
<gene>
    <name evidence="3" type="primary">LOC102807353</name>
</gene>
<dbReference type="Proteomes" id="UP000694865">
    <property type="component" value="Unplaced"/>
</dbReference>
<dbReference type="PANTHER" id="PTHR46963:SF2">
    <property type="match status" value="1"/>
</dbReference>